<dbReference type="InParanoid" id="A0A3N4KBT9"/>
<name>A0A3N4KBT9_9PEZI</name>
<keyword evidence="3" id="KW-1185">Reference proteome</keyword>
<protein>
    <submittedName>
        <fullName evidence="2">Uncharacterized protein</fullName>
    </submittedName>
</protein>
<dbReference type="EMBL" id="ML119171">
    <property type="protein sequence ID" value="RPB07977.1"/>
    <property type="molecule type" value="Genomic_DNA"/>
</dbReference>
<keyword evidence="1" id="KW-1133">Transmembrane helix</keyword>
<dbReference type="OrthoDB" id="10310617at2759"/>
<accession>A0A3N4KBT9</accession>
<organism evidence="2 3">
    <name type="scientific">Morchella conica CCBAS932</name>
    <dbReference type="NCBI Taxonomy" id="1392247"/>
    <lineage>
        <taxon>Eukaryota</taxon>
        <taxon>Fungi</taxon>
        <taxon>Dikarya</taxon>
        <taxon>Ascomycota</taxon>
        <taxon>Pezizomycotina</taxon>
        <taxon>Pezizomycetes</taxon>
        <taxon>Pezizales</taxon>
        <taxon>Morchellaceae</taxon>
        <taxon>Morchella</taxon>
    </lineage>
</organism>
<evidence type="ECO:0000313" key="2">
    <source>
        <dbReference type="EMBL" id="RPB07977.1"/>
    </source>
</evidence>
<evidence type="ECO:0000313" key="3">
    <source>
        <dbReference type="Proteomes" id="UP000277580"/>
    </source>
</evidence>
<sequence>MKLTEYLSYLVLLTGPGALALVASRAPGSLSKRLQYSLDGKASTADDSKVSASAEALCSQYINNRLGLFADTCNIVGSEGRASIARCSSEDTKAPFECEDFEKIVDIGEYQTQGRLLKKKMCIIFFRGGMMYILCSPSISRGLQ</sequence>
<keyword evidence="1" id="KW-0472">Membrane</keyword>
<feature type="transmembrane region" description="Helical" evidence="1">
    <location>
        <begin position="6"/>
        <end position="23"/>
    </location>
</feature>
<gene>
    <name evidence="2" type="ORF">P167DRAFT_539681</name>
</gene>
<dbReference type="Proteomes" id="UP000277580">
    <property type="component" value="Unassembled WGS sequence"/>
</dbReference>
<evidence type="ECO:0000256" key="1">
    <source>
        <dbReference type="SAM" id="Phobius"/>
    </source>
</evidence>
<proteinExistence type="predicted"/>
<reference evidence="2 3" key="1">
    <citation type="journal article" date="2018" name="Nat. Ecol. Evol.">
        <title>Pezizomycetes genomes reveal the molecular basis of ectomycorrhizal truffle lifestyle.</title>
        <authorList>
            <person name="Murat C."/>
            <person name="Payen T."/>
            <person name="Noel B."/>
            <person name="Kuo A."/>
            <person name="Morin E."/>
            <person name="Chen J."/>
            <person name="Kohler A."/>
            <person name="Krizsan K."/>
            <person name="Balestrini R."/>
            <person name="Da Silva C."/>
            <person name="Montanini B."/>
            <person name="Hainaut M."/>
            <person name="Levati E."/>
            <person name="Barry K.W."/>
            <person name="Belfiori B."/>
            <person name="Cichocki N."/>
            <person name="Clum A."/>
            <person name="Dockter R.B."/>
            <person name="Fauchery L."/>
            <person name="Guy J."/>
            <person name="Iotti M."/>
            <person name="Le Tacon F."/>
            <person name="Lindquist E.A."/>
            <person name="Lipzen A."/>
            <person name="Malagnac F."/>
            <person name="Mello A."/>
            <person name="Molinier V."/>
            <person name="Miyauchi S."/>
            <person name="Poulain J."/>
            <person name="Riccioni C."/>
            <person name="Rubini A."/>
            <person name="Sitrit Y."/>
            <person name="Splivallo R."/>
            <person name="Traeger S."/>
            <person name="Wang M."/>
            <person name="Zifcakova L."/>
            <person name="Wipf D."/>
            <person name="Zambonelli A."/>
            <person name="Paolocci F."/>
            <person name="Nowrousian M."/>
            <person name="Ottonello S."/>
            <person name="Baldrian P."/>
            <person name="Spatafora J.W."/>
            <person name="Henrissat B."/>
            <person name="Nagy L.G."/>
            <person name="Aury J.M."/>
            <person name="Wincker P."/>
            <person name="Grigoriev I.V."/>
            <person name="Bonfante P."/>
            <person name="Martin F.M."/>
        </authorList>
    </citation>
    <scope>NUCLEOTIDE SEQUENCE [LARGE SCALE GENOMIC DNA]</scope>
    <source>
        <strain evidence="2 3">CCBAS932</strain>
    </source>
</reference>
<keyword evidence="1" id="KW-0812">Transmembrane</keyword>
<dbReference type="AlphaFoldDB" id="A0A3N4KBT9"/>